<evidence type="ECO:0000313" key="3">
    <source>
        <dbReference type="EMBL" id="KAK3535102.1"/>
    </source>
</evidence>
<evidence type="ECO:0000256" key="1">
    <source>
        <dbReference type="SAM" id="MobiDB-lite"/>
    </source>
</evidence>
<accession>A0AAE0QXP7</accession>
<keyword evidence="2" id="KW-0812">Transmembrane</keyword>
<name>A0AAE0QXP7_9TELE</name>
<evidence type="ECO:0000313" key="4">
    <source>
        <dbReference type="Proteomes" id="UP001274896"/>
    </source>
</evidence>
<keyword evidence="4" id="KW-1185">Reference proteome</keyword>
<keyword evidence="2" id="KW-0472">Membrane</keyword>
<reference evidence="3" key="1">
    <citation type="submission" date="2023-06" db="EMBL/GenBank/DDBJ databases">
        <title>Male Hemibagrus guttatus genome.</title>
        <authorList>
            <person name="Bian C."/>
        </authorList>
    </citation>
    <scope>NUCLEOTIDE SEQUENCE</scope>
    <source>
        <strain evidence="3">Male_cb2023</strain>
        <tissue evidence="3">Muscle</tissue>
    </source>
</reference>
<feature type="region of interest" description="Disordered" evidence="1">
    <location>
        <begin position="1"/>
        <end position="28"/>
    </location>
</feature>
<evidence type="ECO:0000256" key="2">
    <source>
        <dbReference type="SAM" id="Phobius"/>
    </source>
</evidence>
<organism evidence="3 4">
    <name type="scientific">Hemibagrus guttatus</name>
    <dbReference type="NCBI Taxonomy" id="175788"/>
    <lineage>
        <taxon>Eukaryota</taxon>
        <taxon>Metazoa</taxon>
        <taxon>Chordata</taxon>
        <taxon>Craniata</taxon>
        <taxon>Vertebrata</taxon>
        <taxon>Euteleostomi</taxon>
        <taxon>Actinopterygii</taxon>
        <taxon>Neopterygii</taxon>
        <taxon>Teleostei</taxon>
        <taxon>Ostariophysi</taxon>
        <taxon>Siluriformes</taxon>
        <taxon>Bagridae</taxon>
        <taxon>Hemibagrus</taxon>
    </lineage>
</organism>
<dbReference type="EMBL" id="JAUCMX010000009">
    <property type="protein sequence ID" value="KAK3535102.1"/>
    <property type="molecule type" value="Genomic_DNA"/>
</dbReference>
<gene>
    <name evidence="3" type="ORF">QTP70_004419</name>
</gene>
<feature type="transmembrane region" description="Helical" evidence="2">
    <location>
        <begin position="49"/>
        <end position="70"/>
    </location>
</feature>
<sequence>MWAHMPSDGVGEMDMRDPQHTEHEAGCVPSNLRKHVHTLDQNYKLNNSVVYSVLVCVGVDSVYVVCLSVMQQCRRDGEDGDPKIHQS</sequence>
<comment type="caution">
    <text evidence="3">The sequence shown here is derived from an EMBL/GenBank/DDBJ whole genome shotgun (WGS) entry which is preliminary data.</text>
</comment>
<dbReference type="AlphaFoldDB" id="A0AAE0QXP7"/>
<feature type="compositionally biased region" description="Basic and acidic residues" evidence="1">
    <location>
        <begin position="13"/>
        <end position="25"/>
    </location>
</feature>
<proteinExistence type="predicted"/>
<keyword evidence="2" id="KW-1133">Transmembrane helix</keyword>
<protein>
    <submittedName>
        <fullName evidence="3">Uncharacterized protein</fullName>
    </submittedName>
</protein>
<dbReference type="Proteomes" id="UP001274896">
    <property type="component" value="Unassembled WGS sequence"/>
</dbReference>